<protein>
    <submittedName>
        <fullName evidence="2">Uncharacterized protein</fullName>
    </submittedName>
</protein>
<evidence type="ECO:0000256" key="1">
    <source>
        <dbReference type="SAM" id="Phobius"/>
    </source>
</evidence>
<accession>A0A2P8DDQ4</accession>
<reference evidence="2 3" key="1">
    <citation type="submission" date="2018-03" db="EMBL/GenBank/DDBJ databases">
        <title>Genomic Encyclopedia of Archaeal and Bacterial Type Strains, Phase II (KMG-II): from individual species to whole genera.</title>
        <authorList>
            <person name="Goeker M."/>
        </authorList>
    </citation>
    <scope>NUCLEOTIDE SEQUENCE [LARGE SCALE GENOMIC DNA]</scope>
    <source>
        <strain evidence="2 3">DSM 45312</strain>
    </source>
</reference>
<sequence>MGRRATGWLYGIAGALIAGSAVLMIVWAWTRGEVTVMSVLLLVPAYLLLRAGRSRLSKRGGD</sequence>
<keyword evidence="1" id="KW-1133">Transmembrane helix</keyword>
<feature type="transmembrane region" description="Helical" evidence="1">
    <location>
        <begin position="34"/>
        <end position="49"/>
    </location>
</feature>
<name>A0A2P8DDQ4_9ACTN</name>
<comment type="caution">
    <text evidence="2">The sequence shown here is derived from an EMBL/GenBank/DDBJ whole genome shotgun (WGS) entry which is preliminary data.</text>
</comment>
<dbReference type="EMBL" id="PYGA01000015">
    <property type="protein sequence ID" value="PSK95354.1"/>
    <property type="molecule type" value="Genomic_DNA"/>
</dbReference>
<proteinExistence type="predicted"/>
<keyword evidence="1" id="KW-0812">Transmembrane</keyword>
<keyword evidence="1" id="KW-0472">Membrane</keyword>
<evidence type="ECO:0000313" key="2">
    <source>
        <dbReference type="EMBL" id="PSK95354.1"/>
    </source>
</evidence>
<dbReference type="AlphaFoldDB" id="A0A2P8DDQ4"/>
<dbReference type="Proteomes" id="UP000240542">
    <property type="component" value="Unassembled WGS sequence"/>
</dbReference>
<evidence type="ECO:0000313" key="3">
    <source>
        <dbReference type="Proteomes" id="UP000240542"/>
    </source>
</evidence>
<keyword evidence="3" id="KW-1185">Reference proteome</keyword>
<feature type="transmembrane region" description="Helical" evidence="1">
    <location>
        <begin position="7"/>
        <end position="28"/>
    </location>
</feature>
<gene>
    <name evidence="2" type="ORF">CLV63_11514</name>
</gene>
<organism evidence="2 3">
    <name type="scientific">Murinocardiopsis flavida</name>
    <dbReference type="NCBI Taxonomy" id="645275"/>
    <lineage>
        <taxon>Bacteria</taxon>
        <taxon>Bacillati</taxon>
        <taxon>Actinomycetota</taxon>
        <taxon>Actinomycetes</taxon>
        <taxon>Streptosporangiales</taxon>
        <taxon>Nocardiopsidaceae</taxon>
        <taxon>Murinocardiopsis</taxon>
    </lineage>
</organism>
<dbReference type="RefSeq" id="WP_106584704.1">
    <property type="nucleotide sequence ID" value="NZ_PYGA01000015.1"/>
</dbReference>